<feature type="non-terminal residue" evidence="1">
    <location>
        <position position="221"/>
    </location>
</feature>
<reference evidence="1" key="1">
    <citation type="submission" date="2021-02" db="EMBL/GenBank/DDBJ databases">
        <authorList>
            <consortium name="DOE Joint Genome Institute"/>
            <person name="Ahrendt S."/>
            <person name="Looney B.P."/>
            <person name="Miyauchi S."/>
            <person name="Morin E."/>
            <person name="Drula E."/>
            <person name="Courty P.E."/>
            <person name="Chicoki N."/>
            <person name="Fauchery L."/>
            <person name="Kohler A."/>
            <person name="Kuo A."/>
            <person name="Labutti K."/>
            <person name="Pangilinan J."/>
            <person name="Lipzen A."/>
            <person name="Riley R."/>
            <person name="Andreopoulos W."/>
            <person name="He G."/>
            <person name="Johnson J."/>
            <person name="Barry K.W."/>
            <person name="Grigoriev I.V."/>
            <person name="Nagy L."/>
            <person name="Hibbett D."/>
            <person name="Henrissat B."/>
            <person name="Matheny P.B."/>
            <person name="Labbe J."/>
            <person name="Martin F."/>
        </authorList>
    </citation>
    <scope>NUCLEOTIDE SEQUENCE</scope>
    <source>
        <strain evidence="1">FP105234-sp</strain>
    </source>
</reference>
<evidence type="ECO:0000313" key="2">
    <source>
        <dbReference type="Proteomes" id="UP000814033"/>
    </source>
</evidence>
<sequence>MDIDTELIFNGSAKPAALWKEVLNAEKQKVLDKRAEQAHAAKRTTSATQGQTENLENTVKLVDLAYLTESHAVGSEHDREVVTKTAKLFTLNAEQKRAFRIVTNHAMDPSAEQLKMYLGGMGGTGKSQVIKALMHFFKETNQEHKFLVLAPTGAAAALVSGSTYHSVLGINGFGTQQNWMALNEVHERIKHVEYVFLDEISMVDCESLYNISAQMCLAMQV</sequence>
<protein>
    <submittedName>
        <fullName evidence="1">Uncharacterized protein</fullName>
    </submittedName>
</protein>
<gene>
    <name evidence="1" type="ORF">FA95DRAFT_1507111</name>
</gene>
<name>A0ACB8R077_9AGAM</name>
<proteinExistence type="predicted"/>
<comment type="caution">
    <text evidence="1">The sequence shown here is derived from an EMBL/GenBank/DDBJ whole genome shotgun (WGS) entry which is preliminary data.</text>
</comment>
<dbReference type="Proteomes" id="UP000814033">
    <property type="component" value="Unassembled WGS sequence"/>
</dbReference>
<evidence type="ECO:0000313" key="1">
    <source>
        <dbReference type="EMBL" id="KAI0037292.1"/>
    </source>
</evidence>
<reference evidence="1" key="2">
    <citation type="journal article" date="2022" name="New Phytol.">
        <title>Evolutionary transition to the ectomycorrhizal habit in the genomes of a hyperdiverse lineage of mushroom-forming fungi.</title>
        <authorList>
            <person name="Looney B."/>
            <person name="Miyauchi S."/>
            <person name="Morin E."/>
            <person name="Drula E."/>
            <person name="Courty P.E."/>
            <person name="Kohler A."/>
            <person name="Kuo A."/>
            <person name="LaButti K."/>
            <person name="Pangilinan J."/>
            <person name="Lipzen A."/>
            <person name="Riley R."/>
            <person name="Andreopoulos W."/>
            <person name="He G."/>
            <person name="Johnson J."/>
            <person name="Nolan M."/>
            <person name="Tritt A."/>
            <person name="Barry K.W."/>
            <person name="Grigoriev I.V."/>
            <person name="Nagy L.G."/>
            <person name="Hibbett D."/>
            <person name="Henrissat B."/>
            <person name="Matheny P.B."/>
            <person name="Labbe J."/>
            <person name="Martin F.M."/>
        </authorList>
    </citation>
    <scope>NUCLEOTIDE SEQUENCE</scope>
    <source>
        <strain evidence="1">FP105234-sp</strain>
    </source>
</reference>
<dbReference type="EMBL" id="MU277130">
    <property type="protein sequence ID" value="KAI0037292.1"/>
    <property type="molecule type" value="Genomic_DNA"/>
</dbReference>
<accession>A0ACB8R077</accession>
<organism evidence="1 2">
    <name type="scientific">Auriscalpium vulgare</name>
    <dbReference type="NCBI Taxonomy" id="40419"/>
    <lineage>
        <taxon>Eukaryota</taxon>
        <taxon>Fungi</taxon>
        <taxon>Dikarya</taxon>
        <taxon>Basidiomycota</taxon>
        <taxon>Agaricomycotina</taxon>
        <taxon>Agaricomycetes</taxon>
        <taxon>Russulales</taxon>
        <taxon>Auriscalpiaceae</taxon>
        <taxon>Auriscalpium</taxon>
    </lineage>
</organism>
<keyword evidence="2" id="KW-1185">Reference proteome</keyword>